<dbReference type="Proteomes" id="UP000030428">
    <property type="component" value="Unassembled WGS sequence"/>
</dbReference>
<reference evidence="1 2" key="1">
    <citation type="journal article" date="2016" name="Front. Microbiol.">
        <title>Single-Cell (Meta-)Genomics of a Dimorphic Candidatus Thiomargarita nelsonii Reveals Genomic Plasticity.</title>
        <authorList>
            <person name="Flood B.E."/>
            <person name="Fliss P."/>
            <person name="Jones D.S."/>
            <person name="Dick G.J."/>
            <person name="Jain S."/>
            <person name="Kaster A.K."/>
            <person name="Winkel M."/>
            <person name="Mussmann M."/>
            <person name="Bailey J."/>
        </authorList>
    </citation>
    <scope>NUCLEOTIDE SEQUENCE [LARGE SCALE GENOMIC DNA]</scope>
    <source>
        <strain evidence="1">Hydrate Ridge</strain>
    </source>
</reference>
<protein>
    <submittedName>
        <fullName evidence="1">Uncharacterized protein</fullName>
    </submittedName>
</protein>
<keyword evidence="2" id="KW-1185">Reference proteome</keyword>
<name>A0A4E0QUS8_9GAMM</name>
<dbReference type="AlphaFoldDB" id="A0A4E0QUS8"/>
<gene>
    <name evidence="1" type="ORF">PN36_35125</name>
</gene>
<accession>A0A4E0QUS8</accession>
<evidence type="ECO:0000313" key="1">
    <source>
        <dbReference type="EMBL" id="TGN99682.1"/>
    </source>
</evidence>
<dbReference type="EMBL" id="JSZA02000417">
    <property type="protein sequence ID" value="TGN99682.1"/>
    <property type="molecule type" value="Genomic_DNA"/>
</dbReference>
<comment type="caution">
    <text evidence="1">The sequence shown here is derived from an EMBL/GenBank/DDBJ whole genome shotgun (WGS) entry which is preliminary data.</text>
</comment>
<proteinExistence type="predicted"/>
<sequence length="87" mass="9719">MESKALALDVGFQTEGGLQNTLKFMVRYLSPTLHHYSFSIKSPNITFVANFVALQQTITGIKNEMLSFSLLPSKQEVLSYSPYGTNK</sequence>
<organism evidence="1 2">
    <name type="scientific">Candidatus Thiomargarita nelsonii</name>
    <dbReference type="NCBI Taxonomy" id="1003181"/>
    <lineage>
        <taxon>Bacteria</taxon>
        <taxon>Pseudomonadati</taxon>
        <taxon>Pseudomonadota</taxon>
        <taxon>Gammaproteobacteria</taxon>
        <taxon>Thiotrichales</taxon>
        <taxon>Thiotrichaceae</taxon>
        <taxon>Thiomargarita</taxon>
    </lineage>
</organism>
<evidence type="ECO:0000313" key="2">
    <source>
        <dbReference type="Proteomes" id="UP000030428"/>
    </source>
</evidence>